<dbReference type="RefSeq" id="WP_012939663.1">
    <property type="nucleotide sequence ID" value="NC_013741.1"/>
</dbReference>
<dbReference type="EMBL" id="CP001857">
    <property type="protein sequence ID" value="ADB57327.1"/>
    <property type="molecule type" value="Genomic_DNA"/>
</dbReference>
<dbReference type="PaxDb" id="572546-Arcpr_0257"/>
<dbReference type="KEGG" id="apo:Arcpr_0257"/>
<dbReference type="PROSITE" id="PS50966">
    <property type="entry name" value="ZF_SWIM"/>
    <property type="match status" value="1"/>
</dbReference>
<name>D2RGA2_ARCPA</name>
<evidence type="ECO:0000256" key="1">
    <source>
        <dbReference type="PROSITE-ProRule" id="PRU00325"/>
    </source>
</evidence>
<evidence type="ECO:0000313" key="3">
    <source>
        <dbReference type="EMBL" id="ADB57327.1"/>
    </source>
</evidence>
<dbReference type="GO" id="GO:0008270">
    <property type="term" value="F:zinc ion binding"/>
    <property type="evidence" value="ECO:0007669"/>
    <property type="project" value="UniProtKB-KW"/>
</dbReference>
<keyword evidence="1" id="KW-0863">Zinc-finger</keyword>
<dbReference type="STRING" id="572546.Arcpr_0257"/>
<organism evidence="3 4">
    <name type="scientific">Archaeoglobus profundus (strain DSM 5631 / JCM 9629 / NBRC 100127 / Av18)</name>
    <dbReference type="NCBI Taxonomy" id="572546"/>
    <lineage>
        <taxon>Archaea</taxon>
        <taxon>Methanobacteriati</taxon>
        <taxon>Methanobacteriota</taxon>
        <taxon>Archaeoglobi</taxon>
        <taxon>Archaeoglobales</taxon>
        <taxon>Archaeoglobaceae</taxon>
        <taxon>Archaeoglobus</taxon>
    </lineage>
</organism>
<evidence type="ECO:0000259" key="2">
    <source>
        <dbReference type="PROSITE" id="PS50966"/>
    </source>
</evidence>
<dbReference type="Pfam" id="PF04434">
    <property type="entry name" value="SWIM"/>
    <property type="match status" value="1"/>
</dbReference>
<dbReference type="AlphaFoldDB" id="D2RGA2"/>
<dbReference type="InterPro" id="IPR007527">
    <property type="entry name" value="Znf_SWIM"/>
</dbReference>
<feature type="domain" description="SWIM-type" evidence="2">
    <location>
        <begin position="49"/>
        <end position="91"/>
    </location>
</feature>
<evidence type="ECO:0000313" key="4">
    <source>
        <dbReference type="Proteomes" id="UP000001901"/>
    </source>
</evidence>
<keyword evidence="1" id="KW-0862">Zinc</keyword>
<dbReference type="eggNOG" id="arCOG01121">
    <property type="taxonomic scope" value="Archaea"/>
</dbReference>
<gene>
    <name evidence="3" type="ordered locus">Arcpr_0257</name>
</gene>
<reference evidence="3 4" key="1">
    <citation type="journal article" date="2010" name="Stand. Genomic Sci.">
        <title>Complete genome sequence of Archaeoglobus profundus type strain (AV18).</title>
        <authorList>
            <person name="von Jan M."/>
            <person name="Lapidus A."/>
            <person name="Del Rio T.G."/>
            <person name="Copeland A."/>
            <person name="Tice H."/>
            <person name="Cheng J.F."/>
            <person name="Lucas S."/>
            <person name="Chen F."/>
            <person name="Nolan M."/>
            <person name="Goodwin L."/>
            <person name="Han C."/>
            <person name="Pitluck S."/>
            <person name="Liolios K."/>
            <person name="Ivanova N."/>
            <person name="Mavromatis K."/>
            <person name="Ovchinnikova G."/>
            <person name="Chertkov O."/>
            <person name="Pati A."/>
            <person name="Chen A."/>
            <person name="Palaniappan K."/>
            <person name="Land M."/>
            <person name="Hauser L."/>
            <person name="Chang Y.J."/>
            <person name="Jeffries C.D."/>
            <person name="Saunders E."/>
            <person name="Brettin T."/>
            <person name="Detter J.C."/>
            <person name="Chain P."/>
            <person name="Eichinger K."/>
            <person name="Huber H."/>
            <person name="Spring S."/>
            <person name="Rohde M."/>
            <person name="Goker M."/>
            <person name="Wirth R."/>
            <person name="Woyke T."/>
            <person name="Bristow J."/>
            <person name="Eisen J.A."/>
            <person name="Markowitz V."/>
            <person name="Hugenholtz P."/>
            <person name="Kyrpides N.C."/>
            <person name="Klenk H.P."/>
        </authorList>
    </citation>
    <scope>NUCLEOTIDE SEQUENCE [LARGE SCALE GENOMIC DNA]</scope>
    <source>
        <strain evidence="4">DSM 5631 / JCM 9629 / NBRC 100127 / Av18</strain>
    </source>
</reference>
<dbReference type="HOGENOM" id="CLU_153623_0_0_2"/>
<keyword evidence="1" id="KW-0479">Metal-binding</keyword>
<proteinExistence type="predicted"/>
<dbReference type="Proteomes" id="UP000001901">
    <property type="component" value="Chromosome"/>
</dbReference>
<keyword evidence="4" id="KW-1185">Reference proteome</keyword>
<protein>
    <submittedName>
        <fullName evidence="3">Zinc finger SWIM domain protein</fullName>
    </submittedName>
</protein>
<sequence>MELVREVEEALKKGLSLDLYKALVRFYGKRGKKAFRYVVERRVKKYKDFFIVVGGEEYIVDEWFCTCRDFQLNLKFQKPCAHIIAVEVAKRLNLYDFVDAYYIDYLEVSK</sequence>
<accession>D2RGA2</accession>
<dbReference type="OrthoDB" id="31559at2157"/>
<dbReference type="GeneID" id="8738908"/>